<feature type="domain" description="G-protein coupled receptors family 2 profile 1" evidence="1">
    <location>
        <begin position="104"/>
        <end position="161"/>
    </location>
</feature>
<reference evidence="2 3" key="1">
    <citation type="journal article" date="2021" name="Elife">
        <title>Chloroplast acquisition without the gene transfer in kleptoplastic sea slugs, Plakobranchus ocellatus.</title>
        <authorList>
            <person name="Maeda T."/>
            <person name="Takahashi S."/>
            <person name="Yoshida T."/>
            <person name="Shimamura S."/>
            <person name="Takaki Y."/>
            <person name="Nagai Y."/>
            <person name="Toyoda A."/>
            <person name="Suzuki Y."/>
            <person name="Arimoto A."/>
            <person name="Ishii H."/>
            <person name="Satoh N."/>
            <person name="Nishiyama T."/>
            <person name="Hasebe M."/>
            <person name="Maruyama T."/>
            <person name="Minagawa J."/>
            <person name="Obokata J."/>
            <person name="Shigenobu S."/>
        </authorList>
    </citation>
    <scope>NUCLEOTIDE SEQUENCE [LARGE SCALE GENOMIC DNA]</scope>
</reference>
<dbReference type="GO" id="GO:0004930">
    <property type="term" value="F:G protein-coupled receptor activity"/>
    <property type="evidence" value="ECO:0007669"/>
    <property type="project" value="InterPro"/>
</dbReference>
<dbReference type="AlphaFoldDB" id="A0AAV4E0B2"/>
<dbReference type="SMART" id="SM00008">
    <property type="entry name" value="HormR"/>
    <property type="match status" value="1"/>
</dbReference>
<comment type="caution">
    <text evidence="2">The sequence shown here is derived from an EMBL/GenBank/DDBJ whole genome shotgun (WGS) entry which is preliminary data.</text>
</comment>
<proteinExistence type="predicted"/>
<sequence>MDTCRDRFGVFNSTMFNVYACAMCYSYLIGFKQPRYVVMREEPYQGAMIDASHLHQRNGSAGLSPEDLLYPDLRDQASTDQVCASLENRDCGRWLTCCRAARTCCQTQLSTPPATPAHRNHSLVCPRTWDGFSCVPDTPAGNIAMLQCPSYIDGGSSSGLCLLRYNNCNVLKHKNKTGTKSY</sequence>
<keyword evidence="3" id="KW-1185">Reference proteome</keyword>
<name>A0AAV4E0B2_9GAST</name>
<evidence type="ECO:0000259" key="1">
    <source>
        <dbReference type="PROSITE" id="PS50227"/>
    </source>
</evidence>
<dbReference type="Proteomes" id="UP000735302">
    <property type="component" value="Unassembled WGS sequence"/>
</dbReference>
<accession>A0AAV4E0B2</accession>
<dbReference type="SUPFAM" id="SSF111418">
    <property type="entry name" value="Hormone receptor domain"/>
    <property type="match status" value="1"/>
</dbReference>
<protein>
    <submittedName>
        <fullName evidence="2">Calcitonin receptor</fullName>
    </submittedName>
</protein>
<dbReference type="InterPro" id="IPR036445">
    <property type="entry name" value="GPCR_2_extracell_dom_sf"/>
</dbReference>
<dbReference type="InterPro" id="IPR001879">
    <property type="entry name" value="GPCR_2_extracellular_dom"/>
</dbReference>
<keyword evidence="2" id="KW-0675">Receptor</keyword>
<dbReference type="Pfam" id="PF02793">
    <property type="entry name" value="HRM"/>
    <property type="match status" value="1"/>
</dbReference>
<evidence type="ECO:0000313" key="3">
    <source>
        <dbReference type="Proteomes" id="UP000735302"/>
    </source>
</evidence>
<dbReference type="EMBL" id="BLXT01008499">
    <property type="protein sequence ID" value="GFO49761.1"/>
    <property type="molecule type" value="Genomic_DNA"/>
</dbReference>
<dbReference type="GO" id="GO:0016020">
    <property type="term" value="C:membrane"/>
    <property type="evidence" value="ECO:0007669"/>
    <property type="project" value="InterPro"/>
</dbReference>
<dbReference type="Gene3D" id="4.10.1240.10">
    <property type="entry name" value="GPCR, family 2, extracellular hormone receptor domain"/>
    <property type="match status" value="1"/>
</dbReference>
<evidence type="ECO:0000313" key="2">
    <source>
        <dbReference type="EMBL" id="GFO49761.1"/>
    </source>
</evidence>
<dbReference type="PROSITE" id="PS50227">
    <property type="entry name" value="G_PROTEIN_RECEP_F2_3"/>
    <property type="match status" value="1"/>
</dbReference>
<gene>
    <name evidence="2" type="ORF">PoB_007626600</name>
</gene>
<organism evidence="2 3">
    <name type="scientific">Plakobranchus ocellatus</name>
    <dbReference type="NCBI Taxonomy" id="259542"/>
    <lineage>
        <taxon>Eukaryota</taxon>
        <taxon>Metazoa</taxon>
        <taxon>Spiralia</taxon>
        <taxon>Lophotrochozoa</taxon>
        <taxon>Mollusca</taxon>
        <taxon>Gastropoda</taxon>
        <taxon>Heterobranchia</taxon>
        <taxon>Euthyneura</taxon>
        <taxon>Panpulmonata</taxon>
        <taxon>Sacoglossa</taxon>
        <taxon>Placobranchoidea</taxon>
        <taxon>Plakobranchidae</taxon>
        <taxon>Plakobranchus</taxon>
    </lineage>
</organism>